<dbReference type="Proteomes" id="UP001262889">
    <property type="component" value="Unassembled WGS sequence"/>
</dbReference>
<keyword evidence="1" id="KW-0812">Transmembrane</keyword>
<proteinExistence type="predicted"/>
<feature type="transmembrane region" description="Helical" evidence="1">
    <location>
        <begin position="52"/>
        <end position="71"/>
    </location>
</feature>
<protein>
    <submittedName>
        <fullName evidence="2">Uncharacterized protein</fullName>
    </submittedName>
</protein>
<reference evidence="2 3" key="1">
    <citation type="submission" date="2023-09" db="EMBL/GenBank/DDBJ databases">
        <authorList>
            <person name="Rey-Velasco X."/>
        </authorList>
    </citation>
    <scope>NUCLEOTIDE SEQUENCE [LARGE SCALE GENOMIC DNA]</scope>
    <source>
        <strain evidence="2 3">F363</strain>
    </source>
</reference>
<name>A0ABU3CDI3_9FLAO</name>
<dbReference type="RefSeq" id="WP_311536024.1">
    <property type="nucleotide sequence ID" value="NZ_JAVRHQ010000026.1"/>
</dbReference>
<evidence type="ECO:0000256" key="1">
    <source>
        <dbReference type="SAM" id="Phobius"/>
    </source>
</evidence>
<evidence type="ECO:0000313" key="2">
    <source>
        <dbReference type="EMBL" id="MDT0644407.1"/>
    </source>
</evidence>
<keyword evidence="3" id="KW-1185">Reference proteome</keyword>
<gene>
    <name evidence="2" type="ORF">RM553_16330</name>
</gene>
<comment type="caution">
    <text evidence="2">The sequence shown here is derived from an EMBL/GenBank/DDBJ whole genome shotgun (WGS) entry which is preliminary data.</text>
</comment>
<dbReference type="EMBL" id="JAVRHQ010000026">
    <property type="protein sequence ID" value="MDT0644407.1"/>
    <property type="molecule type" value="Genomic_DNA"/>
</dbReference>
<keyword evidence="1" id="KW-1133">Transmembrane helix</keyword>
<keyword evidence="1" id="KW-0472">Membrane</keyword>
<evidence type="ECO:0000313" key="3">
    <source>
        <dbReference type="Proteomes" id="UP001262889"/>
    </source>
</evidence>
<organism evidence="2 3">
    <name type="scientific">Autumnicola tepida</name>
    <dbReference type="NCBI Taxonomy" id="3075595"/>
    <lineage>
        <taxon>Bacteria</taxon>
        <taxon>Pseudomonadati</taxon>
        <taxon>Bacteroidota</taxon>
        <taxon>Flavobacteriia</taxon>
        <taxon>Flavobacteriales</taxon>
        <taxon>Flavobacteriaceae</taxon>
        <taxon>Autumnicola</taxon>
    </lineage>
</organism>
<feature type="transmembrane region" description="Helical" evidence="1">
    <location>
        <begin position="91"/>
        <end position="114"/>
    </location>
</feature>
<accession>A0ABU3CDI3</accession>
<sequence>MEKRSRKEILAKKIMKNAGLEKPSADFSANVLKAVEARQKVLKYEPLISRKTWFGIAGAVIVAVIGLYVISSDLALNIDFSFINALSFPKLNLSSTMMYAVAFISLFFLEIPFLKRFLVKQYD</sequence>